<dbReference type="GO" id="GO:0005096">
    <property type="term" value="F:GTPase activator activity"/>
    <property type="evidence" value="ECO:0007669"/>
    <property type="project" value="InterPro"/>
</dbReference>
<dbReference type="AlphaFoldDB" id="A0A564Z4L7"/>
<name>A0A564Z4L7_HYMDI</name>
<dbReference type="InterPro" id="IPR011993">
    <property type="entry name" value="PH-like_dom_sf"/>
</dbReference>
<evidence type="ECO:0000259" key="2">
    <source>
        <dbReference type="PROSITE" id="PS50003"/>
    </source>
</evidence>
<feature type="region of interest" description="Disordered" evidence="1">
    <location>
        <begin position="512"/>
        <end position="534"/>
    </location>
</feature>
<evidence type="ECO:0000313" key="4">
    <source>
        <dbReference type="Proteomes" id="UP000321570"/>
    </source>
</evidence>
<dbReference type="PANTHER" id="PTHR12552">
    <property type="entry name" value="OLIGOPHRENIN 1"/>
    <property type="match status" value="1"/>
</dbReference>
<dbReference type="Proteomes" id="UP000321570">
    <property type="component" value="Unassembled WGS sequence"/>
</dbReference>
<protein>
    <recommendedName>
        <fullName evidence="2">PH domain-containing protein</fullName>
    </recommendedName>
</protein>
<feature type="compositionally biased region" description="Low complexity" evidence="1">
    <location>
        <begin position="512"/>
        <end position="523"/>
    </location>
</feature>
<dbReference type="Gene3D" id="1.20.1270.60">
    <property type="entry name" value="Arfaptin homology (AH) domain/BAR domain"/>
    <property type="match status" value="1"/>
</dbReference>
<gene>
    <name evidence="3" type="ORF">WMSIL1_LOCUS12390</name>
</gene>
<dbReference type="InterPro" id="IPR047234">
    <property type="entry name" value="GRAF_fam"/>
</dbReference>
<organism evidence="3 4">
    <name type="scientific">Hymenolepis diminuta</name>
    <name type="common">Rat tapeworm</name>
    <dbReference type="NCBI Taxonomy" id="6216"/>
    <lineage>
        <taxon>Eukaryota</taxon>
        <taxon>Metazoa</taxon>
        <taxon>Spiralia</taxon>
        <taxon>Lophotrochozoa</taxon>
        <taxon>Platyhelminthes</taxon>
        <taxon>Cestoda</taxon>
        <taxon>Eucestoda</taxon>
        <taxon>Cyclophyllidea</taxon>
        <taxon>Hymenolepididae</taxon>
        <taxon>Hymenolepis</taxon>
    </lineage>
</organism>
<dbReference type="EMBL" id="CABIJS010000611">
    <property type="protein sequence ID" value="VUZ54239.1"/>
    <property type="molecule type" value="Genomic_DNA"/>
</dbReference>
<feature type="domain" description="PH" evidence="2">
    <location>
        <begin position="301"/>
        <end position="425"/>
    </location>
</feature>
<feature type="region of interest" description="Disordered" evidence="1">
    <location>
        <begin position="453"/>
        <end position="476"/>
    </location>
</feature>
<dbReference type="InterPro" id="IPR027267">
    <property type="entry name" value="AH/BAR_dom_sf"/>
</dbReference>
<reference evidence="3 4" key="1">
    <citation type="submission" date="2019-07" db="EMBL/GenBank/DDBJ databases">
        <authorList>
            <person name="Jastrzebski P J."/>
            <person name="Paukszto L."/>
            <person name="Jastrzebski P J."/>
        </authorList>
    </citation>
    <scope>NUCLEOTIDE SEQUENCE [LARGE SCALE GENOMIC DNA]</scope>
    <source>
        <strain evidence="3 4">WMS-il1</strain>
    </source>
</reference>
<evidence type="ECO:0000313" key="3">
    <source>
        <dbReference type="EMBL" id="VUZ54239.1"/>
    </source>
</evidence>
<evidence type="ECO:0000256" key="1">
    <source>
        <dbReference type="SAM" id="MobiDB-lite"/>
    </source>
</evidence>
<dbReference type="PANTHER" id="PTHR12552:SF13">
    <property type="entry name" value="ADAPTOR PROTEIN, PHOSPHOTYROSINE INTERACTING WITH PH DOMAIN AND LEUCINE ZIPPER 1"/>
    <property type="match status" value="1"/>
</dbReference>
<dbReference type="Gene3D" id="2.30.29.30">
    <property type="entry name" value="Pleckstrin-homology domain (PH domain)/Phosphotyrosine-binding domain (PTB)"/>
    <property type="match status" value="1"/>
</dbReference>
<feature type="region of interest" description="Disordered" evidence="1">
    <location>
        <begin position="764"/>
        <end position="784"/>
    </location>
</feature>
<accession>A0A564Z4L7</accession>
<proteinExistence type="predicted"/>
<dbReference type="SMART" id="SM00233">
    <property type="entry name" value="PH"/>
    <property type="match status" value="1"/>
</dbReference>
<sequence>MELLRLKEAMCNAPHAQQLATQFAADAQEISHLLREFNTSCSYVYQAQEGLANAYMRMSEISRLIGGKSLTVQPKNADFENVCLQFSSFLEEMSGMHRAEAEELKSALFLPAHKLPSQPGLQLVDNSTNDEEGGNTCRIQFADLPATERHREACEREVHASLGRYMHLTRRCGPKEHDDAVLELSRHRRMFQKASVIYHARLNAAHFEREMVPLNAFYGFLNTLRNHCKRINEVVGQPSLGQFAEVIKSQFDCRQVQSTQATEEFLNTLTNIQSQSLALFAPEPLFAKSDRSYLRTPDTNLLSKSGYLYMRVKKTFGFDWNEVYCFTQGGNLLYQQKGDLGAGVLVNLNGKGVFAEPVDIDDRRYTFQIVSAAGKREKKSQQEASSFLNSLFATDTQPQTQTVVLQAENSTDRDEWIQTISNVIVNTSSFANKGLQPPEPNSTEPLPFVLVPRTRFPPESASGGSGEELGEEEMESELDRALRASLTAPSAWISQSPPIHFELIPVDATVSPPSSSAQAASADGDGEGSSTTEKPVDADVFLSFIGSMPLPRFHANPIAVGEFAKYLLTKRAEAKPSNQKCVARFTPDTLFFLESSSESQQSTVLSNFKLAQIVHCVEINAPDNKPESQRKLLVLITSEPHSAQWIDLTSGGLHICHLFETSNPAEFAERVLNLQLVRLAALNEEGESPEKARIMENILRSSEWNSSSVVGRSPLRQVPEVTQAKTTAEVPSKKEEKDAAPIYGDGMSCPKASDDEAVLVDLEPKPDECGAISPNSHEEASPST</sequence>
<dbReference type="SUPFAM" id="SSF103657">
    <property type="entry name" value="BAR/IMD domain-like"/>
    <property type="match status" value="1"/>
</dbReference>
<dbReference type="InterPro" id="IPR001849">
    <property type="entry name" value="PH_domain"/>
</dbReference>
<dbReference type="SUPFAM" id="SSF50729">
    <property type="entry name" value="PH domain-like"/>
    <property type="match status" value="1"/>
</dbReference>
<keyword evidence="4" id="KW-1185">Reference proteome</keyword>
<dbReference type="PROSITE" id="PS50003">
    <property type="entry name" value="PH_DOMAIN"/>
    <property type="match status" value="1"/>
</dbReference>
<feature type="region of interest" description="Disordered" evidence="1">
    <location>
        <begin position="715"/>
        <end position="750"/>
    </location>
</feature>
<dbReference type="Pfam" id="PF00169">
    <property type="entry name" value="PH"/>
    <property type="match status" value="1"/>
</dbReference>